<evidence type="ECO:0000313" key="1">
    <source>
        <dbReference type="EMBL" id="KDN14734.1"/>
    </source>
</evidence>
<sequence>MDALSLLTGVSSFGRTHPVTMPDFTIGYEKKDITLAIKPYLLSINYTDYLGEQSDELSVSIEDTDGRWLRSWYPDQGDMLSFTLGDQFTGMVNLGNFEIADIDYVFKPNVITLKALSTGITRASRTLQPRAYEKTTLEKIVQQVATRLQLVLKNSIANLEIERITQYQESDVEFLARLAKQFGYTFKIVDQTLAFIANTELTAQEPVLVLLPEEVESASFRDQLKGVPDEVMACGYDTKAKQVRTVKRKGQPLRPQSKLSASGDMLKIVANKGESQQQLTARADAALTDARQCQVTGSLELFGNVKLVAGQIIRLSGYGKMSGNYQIKQASHNLSRSSGYTTSLEINMIEYIADDADTGEKHAETV</sequence>
<evidence type="ECO:0008006" key="3">
    <source>
        <dbReference type="Google" id="ProtNLM"/>
    </source>
</evidence>
<protein>
    <recommendedName>
        <fullName evidence="3">Phage protein D</fullName>
    </recommendedName>
</protein>
<dbReference type="InterPro" id="IPR052726">
    <property type="entry name" value="Phage_Baseplate_Hub"/>
</dbReference>
<dbReference type="AlphaFoldDB" id="A0A066TS72"/>
<name>A0A066TS72_9NEIS</name>
<dbReference type="PANTHER" id="PTHR35862">
    <property type="entry name" value="FELS-2 PROPHAGE PROTEIN"/>
    <property type="match status" value="1"/>
</dbReference>
<dbReference type="PANTHER" id="PTHR35862:SF1">
    <property type="entry name" value="FELS-2 PROPHAGE PROTEIN"/>
    <property type="match status" value="1"/>
</dbReference>
<evidence type="ECO:0000313" key="2">
    <source>
        <dbReference type="Proteomes" id="UP000027170"/>
    </source>
</evidence>
<comment type="caution">
    <text evidence="1">The sequence shown here is derived from an EMBL/GenBank/DDBJ whole genome shotgun (WGS) entry which is preliminary data.</text>
</comment>
<accession>A0A066TS72</accession>
<dbReference type="SUPFAM" id="SSF69279">
    <property type="entry name" value="Phage tail proteins"/>
    <property type="match status" value="1"/>
</dbReference>
<proteinExistence type="predicted"/>
<dbReference type="Pfam" id="PF05954">
    <property type="entry name" value="Phage_GPD"/>
    <property type="match status" value="1"/>
</dbReference>
<dbReference type="Gene3D" id="3.55.50.10">
    <property type="entry name" value="Baseplate protein-like domains"/>
    <property type="match status" value="1"/>
</dbReference>
<gene>
    <name evidence="1" type="ORF">SALWKB29_1193</name>
</gene>
<dbReference type="RefSeq" id="WP_037407657.1">
    <property type="nucleotide sequence ID" value="NZ_JFZV01000005.1"/>
</dbReference>
<keyword evidence="2" id="KW-1185">Reference proteome</keyword>
<organism evidence="1 2">
    <name type="scientific">Snodgrassella communis</name>
    <dbReference type="NCBI Taxonomy" id="2946699"/>
    <lineage>
        <taxon>Bacteria</taxon>
        <taxon>Pseudomonadati</taxon>
        <taxon>Pseudomonadota</taxon>
        <taxon>Betaproteobacteria</taxon>
        <taxon>Neisseriales</taxon>
        <taxon>Neisseriaceae</taxon>
        <taxon>Snodgrassella</taxon>
    </lineage>
</organism>
<dbReference type="OrthoDB" id="4070623at2"/>
<dbReference type="EMBL" id="JFZV01000005">
    <property type="protein sequence ID" value="KDN14734.1"/>
    <property type="molecule type" value="Genomic_DNA"/>
</dbReference>
<reference evidence="1 2" key="1">
    <citation type="submission" date="2014-03" db="EMBL/GenBank/DDBJ databases">
        <title>The genomes of two eusocial bee gut symbionts.</title>
        <authorList>
            <person name="Kwong W.K."/>
            <person name="Engel P."/>
            <person name="Koch H."/>
            <person name="Moran N.A."/>
        </authorList>
    </citation>
    <scope>NUCLEOTIDE SEQUENCE [LARGE SCALE GENOMIC DNA]</scope>
    <source>
        <strain evidence="2">wkB29</strain>
    </source>
</reference>
<dbReference type="eggNOG" id="COG3500">
    <property type="taxonomic scope" value="Bacteria"/>
</dbReference>
<dbReference type="Proteomes" id="UP000027170">
    <property type="component" value="Unassembled WGS sequence"/>
</dbReference>